<name>A0A7L6N1M3_9MOLU</name>
<accession>A0A7L6N1M3</accession>
<organism evidence="2 3">
    <name type="scientific">Hujiaoplasma nucleasis</name>
    <dbReference type="NCBI Taxonomy" id="2725268"/>
    <lineage>
        <taxon>Bacteria</taxon>
        <taxon>Bacillati</taxon>
        <taxon>Mycoplasmatota</taxon>
        <taxon>Mollicutes</taxon>
        <taxon>Candidatus Izemoplasmatales</taxon>
        <taxon>Hujiaoplasmataceae</taxon>
        <taxon>Hujiaoplasma</taxon>
    </lineage>
</organism>
<reference evidence="2 3" key="1">
    <citation type="submission" date="2020-04" db="EMBL/GenBank/DDBJ databases">
        <authorList>
            <person name="Zheng R.K."/>
            <person name="Sun C.M."/>
        </authorList>
    </citation>
    <scope>NUCLEOTIDE SEQUENCE [LARGE SCALE GENOMIC DNA]</scope>
    <source>
        <strain evidence="3">zrk29</strain>
    </source>
</reference>
<proteinExistence type="predicted"/>
<feature type="region of interest" description="Disordered" evidence="1">
    <location>
        <begin position="1"/>
        <end position="29"/>
    </location>
</feature>
<dbReference type="EMBL" id="CP051151">
    <property type="protein sequence ID" value="QLY40166.1"/>
    <property type="molecule type" value="Genomic_DNA"/>
</dbReference>
<feature type="compositionally biased region" description="Low complexity" evidence="1">
    <location>
        <begin position="11"/>
        <end position="23"/>
    </location>
</feature>
<keyword evidence="3" id="KW-1185">Reference proteome</keyword>
<feature type="compositionally biased region" description="Basic residues" evidence="1">
    <location>
        <begin position="1"/>
        <end position="10"/>
    </location>
</feature>
<gene>
    <name evidence="2" type="ORF">HF295_04530</name>
</gene>
<dbReference type="AlphaFoldDB" id="A0A7L6N1M3"/>
<dbReference type="Proteomes" id="UP000512167">
    <property type="component" value="Chromosome"/>
</dbReference>
<sequence length="283" mass="29716">MATIQIKRRTTSGTGPLTGSSGSIKAGEPQVDFNGEHLYIAKGDKTGNSSNPLAESDYLKIPGVGKVNNQIDTKITALNLGTASTKNTGTSSGNIPVLNSSGKLADSIVPKIAMTNTYVVSSQSAMLALSNAQEGDVAIRTDKNKSYILKNSSYNNLASWQELLSPTDAVSSVNGQTGAVTISLAGLGGVSNATFNAHKGNVSHLTDIQRNTLNTIADARIYESTGTSLATSPTNYANKAIYKGLVMYPVIDSDYTPKRITYQLGIDETKVLQPTSVIDGGTY</sequence>
<evidence type="ECO:0000313" key="2">
    <source>
        <dbReference type="EMBL" id="QLY40166.1"/>
    </source>
</evidence>
<dbReference type="KEGG" id="tbk:HF295_04530"/>
<dbReference type="RefSeq" id="WP_312030992.1">
    <property type="nucleotide sequence ID" value="NZ_CP051151.1"/>
</dbReference>
<evidence type="ECO:0000256" key="1">
    <source>
        <dbReference type="SAM" id="MobiDB-lite"/>
    </source>
</evidence>
<protein>
    <recommendedName>
        <fullName evidence="4">Major tropism determinant N-terminal domain-containing protein</fullName>
    </recommendedName>
</protein>
<evidence type="ECO:0000313" key="3">
    <source>
        <dbReference type="Proteomes" id="UP000512167"/>
    </source>
</evidence>
<evidence type="ECO:0008006" key="4">
    <source>
        <dbReference type="Google" id="ProtNLM"/>
    </source>
</evidence>